<evidence type="ECO:0008006" key="3">
    <source>
        <dbReference type="Google" id="ProtNLM"/>
    </source>
</evidence>
<organism evidence="1 2">
    <name type="scientific">Dictyobacter kobayashii</name>
    <dbReference type="NCBI Taxonomy" id="2014872"/>
    <lineage>
        <taxon>Bacteria</taxon>
        <taxon>Bacillati</taxon>
        <taxon>Chloroflexota</taxon>
        <taxon>Ktedonobacteria</taxon>
        <taxon>Ktedonobacterales</taxon>
        <taxon>Dictyobacteraceae</taxon>
        <taxon>Dictyobacter</taxon>
    </lineage>
</organism>
<reference evidence="2" key="1">
    <citation type="submission" date="2018-12" db="EMBL/GenBank/DDBJ databases">
        <title>Tengunoibacter tsumagoiensis gen. nov., sp. nov., Dictyobacter kobayashii sp. nov., D. alpinus sp. nov., and D. joshuensis sp. nov. and description of Dictyobacteraceae fam. nov. within the order Ktedonobacterales isolated from Tengu-no-mugimeshi.</title>
        <authorList>
            <person name="Wang C.M."/>
            <person name="Zheng Y."/>
            <person name="Sakai Y."/>
            <person name="Toyoda A."/>
            <person name="Minakuchi Y."/>
            <person name="Abe K."/>
            <person name="Yokota A."/>
            <person name="Yabe S."/>
        </authorList>
    </citation>
    <scope>NUCLEOTIDE SEQUENCE [LARGE SCALE GENOMIC DNA]</scope>
    <source>
        <strain evidence="2">Uno11</strain>
    </source>
</reference>
<dbReference type="EMBL" id="BIFS01000001">
    <property type="protein sequence ID" value="GCE19351.1"/>
    <property type="molecule type" value="Genomic_DNA"/>
</dbReference>
<dbReference type="OrthoDB" id="162502at2"/>
<gene>
    <name evidence="1" type="ORF">KDK_31510</name>
</gene>
<protein>
    <recommendedName>
        <fullName evidence="3">SnoaL-like domain-containing protein</fullName>
    </recommendedName>
</protein>
<name>A0A402AJQ4_9CHLR</name>
<keyword evidence="2" id="KW-1185">Reference proteome</keyword>
<evidence type="ECO:0000313" key="1">
    <source>
        <dbReference type="EMBL" id="GCE19351.1"/>
    </source>
</evidence>
<accession>A0A402AJQ4</accession>
<sequence>MSANRVEIVKTVIAALQSGDTEVAAAKLADSFTMTGFVTRALNKGQFLSFQDELLAAMPDLSYNLDNVVRTQEANTVSASVILTGTHTHDLELPQFGLEKIAATGIDVSLPQTTLICHVEHDQLTRAEFENVTGGGLVGLLQQLGSELPLLQDELNEPDGENGDGTE</sequence>
<dbReference type="SUPFAM" id="SSF54427">
    <property type="entry name" value="NTF2-like"/>
    <property type="match status" value="1"/>
</dbReference>
<dbReference type="AlphaFoldDB" id="A0A402AJQ4"/>
<dbReference type="Gene3D" id="3.10.450.50">
    <property type="match status" value="1"/>
</dbReference>
<dbReference type="RefSeq" id="WP_126551237.1">
    <property type="nucleotide sequence ID" value="NZ_BIFS01000001.1"/>
</dbReference>
<evidence type="ECO:0000313" key="2">
    <source>
        <dbReference type="Proteomes" id="UP000287188"/>
    </source>
</evidence>
<dbReference type="Proteomes" id="UP000287188">
    <property type="component" value="Unassembled WGS sequence"/>
</dbReference>
<proteinExistence type="predicted"/>
<comment type="caution">
    <text evidence="1">The sequence shown here is derived from an EMBL/GenBank/DDBJ whole genome shotgun (WGS) entry which is preliminary data.</text>
</comment>
<dbReference type="InterPro" id="IPR032710">
    <property type="entry name" value="NTF2-like_dom_sf"/>
</dbReference>